<dbReference type="Proteomes" id="UP000184509">
    <property type="component" value="Unassembled WGS sequence"/>
</dbReference>
<feature type="domain" description="Nitroreductase" evidence="2">
    <location>
        <begin position="112"/>
        <end position="191"/>
    </location>
</feature>
<dbReference type="AlphaFoldDB" id="A0A1M5E517"/>
<dbReference type="Gene3D" id="3.40.109.10">
    <property type="entry name" value="NADH Oxidase"/>
    <property type="match status" value="1"/>
</dbReference>
<feature type="transmembrane region" description="Helical" evidence="1">
    <location>
        <begin position="6"/>
        <end position="26"/>
    </location>
</feature>
<dbReference type="InterPro" id="IPR050627">
    <property type="entry name" value="Nitroreductase/BluB"/>
</dbReference>
<name>A0A1M5E517_9BACE</name>
<evidence type="ECO:0000313" key="3">
    <source>
        <dbReference type="EMBL" id="SHF74234.1"/>
    </source>
</evidence>
<dbReference type="PANTHER" id="PTHR23026:SF123">
    <property type="entry name" value="NAD(P)H NITROREDUCTASE RV3131-RELATED"/>
    <property type="match status" value="1"/>
</dbReference>
<dbReference type="SUPFAM" id="SSF55469">
    <property type="entry name" value="FMN-dependent nitroreductase-like"/>
    <property type="match status" value="1"/>
</dbReference>
<feature type="domain" description="Nitroreductase" evidence="2">
    <location>
        <begin position="47"/>
        <end position="99"/>
    </location>
</feature>
<dbReference type="PANTHER" id="PTHR23026">
    <property type="entry name" value="NADPH NITROREDUCTASE"/>
    <property type="match status" value="1"/>
</dbReference>
<evidence type="ECO:0000259" key="2">
    <source>
        <dbReference type="Pfam" id="PF00881"/>
    </source>
</evidence>
<proteinExistence type="predicted"/>
<protein>
    <submittedName>
        <fullName evidence="3">Nitroreductase</fullName>
    </submittedName>
</protein>
<reference evidence="3 4" key="1">
    <citation type="submission" date="2016-11" db="EMBL/GenBank/DDBJ databases">
        <authorList>
            <person name="Jaros S."/>
            <person name="Januszkiewicz K."/>
            <person name="Wedrychowicz H."/>
        </authorList>
    </citation>
    <scope>NUCLEOTIDE SEQUENCE [LARGE SCALE GENOMIC DNA]</scope>
    <source>
        <strain evidence="3 4">DSM 26991</strain>
    </source>
</reference>
<sequence>MSKLKVLNVVLAVVLLILIILTLFCMKQDGKTEASASGSRKSAIEIIHKRTSVRDYTEKKVTRDQLETLVRAGMAAPTAMNKQPWLFVAIDDKELLNSLGAVLPYGKMLLKSTAAIIVCGDMNKVLDGHGKEMWIQDCSAASENILLAATDLGLGAVWTGVYPSEDRVSAVKKVLNLSENLIPLNVIPVGYPAGDTNPKDKWKTENLHWNKW</sequence>
<dbReference type="EMBL" id="FQTV01000013">
    <property type="protein sequence ID" value="SHF74234.1"/>
    <property type="molecule type" value="Genomic_DNA"/>
</dbReference>
<evidence type="ECO:0000313" key="4">
    <source>
        <dbReference type="Proteomes" id="UP000184509"/>
    </source>
</evidence>
<accession>A0A1M5E517</accession>
<keyword evidence="1" id="KW-0812">Transmembrane</keyword>
<organism evidence="3 4">
    <name type="scientific">Bacteroides luti</name>
    <dbReference type="NCBI Taxonomy" id="1297750"/>
    <lineage>
        <taxon>Bacteria</taxon>
        <taxon>Pseudomonadati</taxon>
        <taxon>Bacteroidota</taxon>
        <taxon>Bacteroidia</taxon>
        <taxon>Bacteroidales</taxon>
        <taxon>Bacteroidaceae</taxon>
        <taxon>Bacteroides</taxon>
    </lineage>
</organism>
<keyword evidence="1" id="KW-0472">Membrane</keyword>
<dbReference type="RefSeq" id="WP_073402915.1">
    <property type="nucleotide sequence ID" value="NZ_FQTV01000013.1"/>
</dbReference>
<dbReference type="GO" id="GO:0016491">
    <property type="term" value="F:oxidoreductase activity"/>
    <property type="evidence" value="ECO:0007669"/>
    <property type="project" value="InterPro"/>
</dbReference>
<evidence type="ECO:0000256" key="1">
    <source>
        <dbReference type="SAM" id="Phobius"/>
    </source>
</evidence>
<dbReference type="CDD" id="cd02150">
    <property type="entry name" value="nitroreductase"/>
    <property type="match status" value="1"/>
</dbReference>
<dbReference type="Pfam" id="PF00881">
    <property type="entry name" value="Nitroreductase"/>
    <property type="match status" value="2"/>
</dbReference>
<dbReference type="InterPro" id="IPR000415">
    <property type="entry name" value="Nitroreductase-like"/>
</dbReference>
<keyword evidence="1" id="KW-1133">Transmembrane helix</keyword>
<dbReference type="InterPro" id="IPR029479">
    <property type="entry name" value="Nitroreductase"/>
</dbReference>
<keyword evidence="4" id="KW-1185">Reference proteome</keyword>
<gene>
    <name evidence="3" type="ORF">SAMN05444405_11316</name>
</gene>
<dbReference type="STRING" id="1297750.SAMN05444405_11316"/>